<gene>
    <name evidence="2" type="ORF">J4E00_17465</name>
</gene>
<name>A0ABS3QIM5_9BACT</name>
<reference evidence="2 3" key="1">
    <citation type="submission" date="2021-03" db="EMBL/GenBank/DDBJ databases">
        <authorList>
            <person name="Kim M.K."/>
        </authorList>
    </citation>
    <scope>NUCLEOTIDE SEQUENCE [LARGE SCALE GENOMIC DNA]</scope>
    <source>
        <strain evidence="2 3">BT442</strain>
    </source>
</reference>
<dbReference type="EMBL" id="JAGETZ010000008">
    <property type="protein sequence ID" value="MBO2010853.1"/>
    <property type="molecule type" value="Genomic_DNA"/>
</dbReference>
<organism evidence="2 3">
    <name type="scientific">Hymenobacter negativus</name>
    <dbReference type="NCBI Taxonomy" id="2795026"/>
    <lineage>
        <taxon>Bacteria</taxon>
        <taxon>Pseudomonadati</taxon>
        <taxon>Bacteroidota</taxon>
        <taxon>Cytophagia</taxon>
        <taxon>Cytophagales</taxon>
        <taxon>Hymenobacteraceae</taxon>
        <taxon>Hymenobacter</taxon>
    </lineage>
</organism>
<feature type="domain" description="Lipocalin-like" evidence="1">
    <location>
        <begin position="31"/>
        <end position="121"/>
    </location>
</feature>
<dbReference type="RefSeq" id="WP_208176489.1">
    <property type="nucleotide sequence ID" value="NZ_JAGETZ010000008.1"/>
</dbReference>
<dbReference type="InterPro" id="IPR024311">
    <property type="entry name" value="Lipocalin-like"/>
</dbReference>
<dbReference type="Proteomes" id="UP000664369">
    <property type="component" value="Unassembled WGS sequence"/>
</dbReference>
<accession>A0ABS3QIM5</accession>
<evidence type="ECO:0000313" key="2">
    <source>
        <dbReference type="EMBL" id="MBO2010853.1"/>
    </source>
</evidence>
<proteinExistence type="predicted"/>
<protein>
    <submittedName>
        <fullName evidence="2">Lipocalin family protein</fullName>
    </submittedName>
</protein>
<evidence type="ECO:0000259" key="1">
    <source>
        <dbReference type="Pfam" id="PF13648"/>
    </source>
</evidence>
<evidence type="ECO:0000313" key="3">
    <source>
        <dbReference type="Proteomes" id="UP000664369"/>
    </source>
</evidence>
<comment type="caution">
    <text evidence="2">The sequence shown here is derived from an EMBL/GenBank/DDBJ whole genome shotgun (WGS) entry which is preliminary data.</text>
</comment>
<keyword evidence="3" id="KW-1185">Reference proteome</keyword>
<dbReference type="Pfam" id="PF13648">
    <property type="entry name" value="Lipocalin_4"/>
    <property type="match status" value="1"/>
</dbReference>
<sequence>MKKILPVLLVASLMFGNCSKSNDGQPAATPLLGTWNLQSETIVTTRNGAPATTNNVQITSPITVEYLANGVFIVKNHYPRRITTEGGTYTFANNVITLDYSNNGIMTSVLSVSELTDTRLVTVETRGDTNYSMVTTDTLTR</sequence>